<proteinExistence type="predicted"/>
<name>A0A1B6JKT2_9HEMI</name>
<gene>
    <name evidence="13" type="ORF">g.20902</name>
</gene>
<keyword evidence="7" id="KW-0234">DNA repair</keyword>
<keyword evidence="4" id="KW-0378">Hydrolase</keyword>
<dbReference type="GO" id="GO:0016787">
    <property type="term" value="F:hydrolase activity"/>
    <property type="evidence" value="ECO:0007669"/>
    <property type="project" value="UniProtKB-KW"/>
</dbReference>
<organism evidence="13">
    <name type="scientific">Homalodisca liturata</name>
    <dbReference type="NCBI Taxonomy" id="320908"/>
    <lineage>
        <taxon>Eukaryota</taxon>
        <taxon>Metazoa</taxon>
        <taxon>Ecdysozoa</taxon>
        <taxon>Arthropoda</taxon>
        <taxon>Hexapoda</taxon>
        <taxon>Insecta</taxon>
        <taxon>Pterygota</taxon>
        <taxon>Neoptera</taxon>
        <taxon>Paraneoptera</taxon>
        <taxon>Hemiptera</taxon>
        <taxon>Auchenorrhyncha</taxon>
        <taxon>Membracoidea</taxon>
        <taxon>Cicadellidae</taxon>
        <taxon>Cicadellinae</taxon>
        <taxon>Proconiini</taxon>
        <taxon>Homalodisca</taxon>
    </lineage>
</organism>
<dbReference type="InterPro" id="IPR014001">
    <property type="entry name" value="Helicase_ATP-bd"/>
</dbReference>
<dbReference type="Pfam" id="PF00270">
    <property type="entry name" value="DEAD"/>
    <property type="match status" value="1"/>
</dbReference>
<dbReference type="SUPFAM" id="SSF158702">
    <property type="entry name" value="Sec63 N-terminal domain-like"/>
    <property type="match status" value="1"/>
</dbReference>
<evidence type="ECO:0000256" key="3">
    <source>
        <dbReference type="ARBA" id="ARBA00022763"/>
    </source>
</evidence>
<evidence type="ECO:0000259" key="11">
    <source>
        <dbReference type="PROSITE" id="PS51192"/>
    </source>
</evidence>
<feature type="non-terminal residue" evidence="13">
    <location>
        <position position="970"/>
    </location>
</feature>
<dbReference type="CDD" id="cd18026">
    <property type="entry name" value="DEXHc_POLQ-like"/>
    <property type="match status" value="1"/>
</dbReference>
<evidence type="ECO:0000256" key="2">
    <source>
        <dbReference type="ARBA" id="ARBA00022741"/>
    </source>
</evidence>
<evidence type="ECO:0000256" key="7">
    <source>
        <dbReference type="ARBA" id="ARBA00023204"/>
    </source>
</evidence>
<dbReference type="GO" id="GO:0043138">
    <property type="term" value="F:3'-5' DNA helicase activity"/>
    <property type="evidence" value="ECO:0007669"/>
    <property type="project" value="UniProtKB-EC"/>
</dbReference>
<comment type="catalytic activity">
    <reaction evidence="9">
        <text>ATP + H2O = ADP + phosphate + H(+)</text>
        <dbReference type="Rhea" id="RHEA:13065"/>
        <dbReference type="ChEBI" id="CHEBI:15377"/>
        <dbReference type="ChEBI" id="CHEBI:15378"/>
        <dbReference type="ChEBI" id="CHEBI:30616"/>
        <dbReference type="ChEBI" id="CHEBI:43474"/>
        <dbReference type="ChEBI" id="CHEBI:456216"/>
        <dbReference type="EC" id="5.6.2.4"/>
    </reaction>
</comment>
<dbReference type="Gene3D" id="3.40.50.300">
    <property type="entry name" value="P-loop containing nucleotide triphosphate hydrolases"/>
    <property type="match status" value="2"/>
</dbReference>
<feature type="region of interest" description="Disordered" evidence="10">
    <location>
        <begin position="155"/>
        <end position="185"/>
    </location>
</feature>
<dbReference type="InterPro" id="IPR046931">
    <property type="entry name" value="HTH_61"/>
</dbReference>
<dbReference type="InterPro" id="IPR050474">
    <property type="entry name" value="Hel308_SKI2-like"/>
</dbReference>
<evidence type="ECO:0000256" key="8">
    <source>
        <dbReference type="ARBA" id="ARBA00023242"/>
    </source>
</evidence>
<dbReference type="GO" id="GO:0005524">
    <property type="term" value="F:ATP binding"/>
    <property type="evidence" value="ECO:0007669"/>
    <property type="project" value="UniProtKB-KW"/>
</dbReference>
<evidence type="ECO:0000256" key="1">
    <source>
        <dbReference type="ARBA" id="ARBA00004123"/>
    </source>
</evidence>
<evidence type="ECO:0008006" key="14">
    <source>
        <dbReference type="Google" id="ProtNLM"/>
    </source>
</evidence>
<evidence type="ECO:0000256" key="5">
    <source>
        <dbReference type="ARBA" id="ARBA00022806"/>
    </source>
</evidence>
<evidence type="ECO:0000256" key="10">
    <source>
        <dbReference type="SAM" id="MobiDB-lite"/>
    </source>
</evidence>
<dbReference type="SUPFAM" id="SSF52540">
    <property type="entry name" value="P-loop containing nucleoside triphosphate hydrolases"/>
    <property type="match status" value="1"/>
</dbReference>
<dbReference type="PROSITE" id="PS51194">
    <property type="entry name" value="HELICASE_CTER"/>
    <property type="match status" value="1"/>
</dbReference>
<dbReference type="PROSITE" id="PS51192">
    <property type="entry name" value="HELICASE_ATP_BIND_1"/>
    <property type="match status" value="1"/>
</dbReference>
<keyword evidence="6" id="KW-0067">ATP-binding</keyword>
<evidence type="ECO:0000313" key="13">
    <source>
        <dbReference type="EMBL" id="JAS99777.1"/>
    </source>
</evidence>
<keyword evidence="5" id="KW-0347">Helicase</keyword>
<protein>
    <recommendedName>
        <fullName evidence="14">Helicase POLQ-like</fullName>
    </recommendedName>
</protein>
<dbReference type="PANTHER" id="PTHR47961:SF12">
    <property type="entry name" value="HELICASE POLQ-LIKE"/>
    <property type="match status" value="1"/>
</dbReference>
<feature type="domain" description="Helicase C-terminal" evidence="12">
    <location>
        <begin position="539"/>
        <end position="719"/>
    </location>
</feature>
<feature type="domain" description="Helicase ATP-binding" evidence="11">
    <location>
        <begin position="313"/>
        <end position="485"/>
    </location>
</feature>
<dbReference type="GO" id="GO:0005634">
    <property type="term" value="C:nucleus"/>
    <property type="evidence" value="ECO:0007669"/>
    <property type="project" value="UniProtKB-SubCell"/>
</dbReference>
<dbReference type="FunFam" id="3.40.50.300:FF:000813">
    <property type="entry name" value="helicase POLQ-like isoform X1"/>
    <property type="match status" value="1"/>
</dbReference>
<dbReference type="Pfam" id="PF21099">
    <property type="entry name" value="POLQ_helical"/>
    <property type="match status" value="1"/>
</dbReference>
<dbReference type="SMART" id="SM00487">
    <property type="entry name" value="DEXDc"/>
    <property type="match status" value="1"/>
</dbReference>
<dbReference type="GO" id="GO:0006302">
    <property type="term" value="P:double-strand break repair"/>
    <property type="evidence" value="ECO:0007669"/>
    <property type="project" value="UniProtKB-ARBA"/>
</dbReference>
<dbReference type="Pfam" id="PF20470">
    <property type="entry name" value="HTH_61"/>
    <property type="match status" value="1"/>
</dbReference>
<dbReference type="InterPro" id="IPR011545">
    <property type="entry name" value="DEAD/DEAH_box_helicase_dom"/>
</dbReference>
<dbReference type="PANTHER" id="PTHR47961">
    <property type="entry name" value="DNA POLYMERASE THETA, PUTATIVE (AFU_ORTHOLOGUE AFUA_1G05260)-RELATED"/>
    <property type="match status" value="1"/>
</dbReference>
<dbReference type="Gene3D" id="1.10.3380.20">
    <property type="match status" value="1"/>
</dbReference>
<feature type="compositionally biased region" description="Acidic residues" evidence="10">
    <location>
        <begin position="172"/>
        <end position="182"/>
    </location>
</feature>
<dbReference type="AlphaFoldDB" id="A0A1B6JKT2"/>
<dbReference type="GO" id="GO:0003676">
    <property type="term" value="F:nucleic acid binding"/>
    <property type="evidence" value="ECO:0007669"/>
    <property type="project" value="InterPro"/>
</dbReference>
<sequence>MEKELIRKVKKSRFLSYKSNQDISNENNPLFLNEAKSNLSTPTQTMLLKTNSEGSSSVSQGSNFMCSHETIHINFNISSEETSLSSKHLKKKLSENDSNSMNTFSKKSRTSFEVMPCSRERSFANELLSVDDSLLENIDLSFKDIPVNNHMQDKGAVVNENNSKSSDIFNSNEEEESEDIDPEERAWDMSISVVEDKDRSFSEGNNSCHKVPNSPGLSGLIFDTWVNPTKSPPEPKDERKSLEDLLKRTLVNNAHKKLVNHSSPRSLFSSPGSKIWVSDGDSFFGLPISVRKLIKRFKGITKLYEWQEECLRLPAIEKRTNLIYALPTSGGKTLVAEILVLKEILCREKNALFVLPYVSIAQEKVRAFSPFAVELGFLVEEYAGSKGAYPPQKRRRKRSVYVATIEKALGLVHSLLEFHRIEELGLVVVDELHLIGEPKRGANLESMLTKLIYNKSDIQIVGMSATIGNLSDVAAFLKADVYTQDFRPIELTEYVKVEEELFRVDHSVNNDVPLVFHSKLSFQYSQEQRQQDPDQIGALVEQVIPEHSCLVFCPSKKNCENVSLLVCNVFKRSIMEYKCEEKKALFRALLSEGNGTVCPILKKTLPFGVAYHHSGLTTAERNLLEEAFLAKTICCICCTSTLAAGVNLPARRVILRSPYIGTQLLNISRYKQMVGRAGRTGMGEVGESFLLCKHQDAQKVGELLSSDMDLCSSQLAGIGLECLIISAVDLGVVCTAKTVLAMCQCSLLAVQAARLGVDLPEAVTAALDRLVQIGALTRSADNLELSKIGKAAVKANIDMEMAKQLYKDLQTAQLSLVLLSHLHLLFLVTPYTMLDQVRFQQQIFCNVYMGLGQKEAQTARVLGVGEQCIAQMMIGRTIKGNLNQVVHRFYLSLILFDLWNGNSLWSVSKKYMLPRGLVHNLVVSAAAFSSSVVRFCEVLDDMWCFKLLLSEMSSRLTHCCTLELLPLMEL</sequence>
<keyword evidence="8" id="KW-0539">Nucleus</keyword>
<evidence type="ECO:0000256" key="9">
    <source>
        <dbReference type="ARBA" id="ARBA00048988"/>
    </source>
</evidence>
<dbReference type="EMBL" id="GECU01007929">
    <property type="protein sequence ID" value="JAS99777.1"/>
    <property type="molecule type" value="Transcribed_RNA"/>
</dbReference>
<dbReference type="InterPro" id="IPR048960">
    <property type="entry name" value="POLQ-like_helical"/>
</dbReference>
<keyword evidence="3" id="KW-0227">DNA damage</keyword>
<keyword evidence="2" id="KW-0547">Nucleotide-binding</keyword>
<dbReference type="InterPro" id="IPR001650">
    <property type="entry name" value="Helicase_C-like"/>
</dbReference>
<dbReference type="InterPro" id="IPR027417">
    <property type="entry name" value="P-loop_NTPase"/>
</dbReference>
<dbReference type="CDD" id="cd18795">
    <property type="entry name" value="SF2_C_Ski2"/>
    <property type="match status" value="1"/>
</dbReference>
<dbReference type="Pfam" id="PF00271">
    <property type="entry name" value="Helicase_C"/>
    <property type="match status" value="1"/>
</dbReference>
<evidence type="ECO:0000256" key="6">
    <source>
        <dbReference type="ARBA" id="ARBA00022840"/>
    </source>
</evidence>
<accession>A0A1B6JKT2</accession>
<reference evidence="13" key="1">
    <citation type="submission" date="2015-11" db="EMBL/GenBank/DDBJ databases">
        <title>De novo transcriptome assembly of four potential Pierce s Disease insect vectors from Arizona vineyards.</title>
        <authorList>
            <person name="Tassone E.E."/>
        </authorList>
    </citation>
    <scope>NUCLEOTIDE SEQUENCE</scope>
</reference>
<evidence type="ECO:0000256" key="4">
    <source>
        <dbReference type="ARBA" id="ARBA00022801"/>
    </source>
</evidence>
<dbReference type="SMART" id="SM00490">
    <property type="entry name" value="HELICc"/>
    <property type="match status" value="1"/>
</dbReference>
<evidence type="ECO:0000259" key="12">
    <source>
        <dbReference type="PROSITE" id="PS51194"/>
    </source>
</evidence>
<comment type="subcellular location">
    <subcellularLocation>
        <location evidence="1">Nucleus</location>
    </subcellularLocation>
</comment>